<proteinExistence type="predicted"/>
<dbReference type="EMBL" id="LT629701">
    <property type="protein sequence ID" value="SDM57754.1"/>
    <property type="molecule type" value="Genomic_DNA"/>
</dbReference>
<evidence type="ECO:0000313" key="2">
    <source>
        <dbReference type="Proteomes" id="UP000183376"/>
    </source>
</evidence>
<organism evidence="1 2">
    <name type="scientific">Allokutzneria albata</name>
    <name type="common">Kibdelosporangium albatum</name>
    <dbReference type="NCBI Taxonomy" id="211114"/>
    <lineage>
        <taxon>Bacteria</taxon>
        <taxon>Bacillati</taxon>
        <taxon>Actinomycetota</taxon>
        <taxon>Actinomycetes</taxon>
        <taxon>Pseudonocardiales</taxon>
        <taxon>Pseudonocardiaceae</taxon>
        <taxon>Allokutzneria</taxon>
    </lineage>
</organism>
<name>A0A1G9UDF5_ALLAB</name>
<accession>A0A1G9UDF5</accession>
<protein>
    <submittedName>
        <fullName evidence="1">Uncharacterized protein</fullName>
    </submittedName>
</protein>
<keyword evidence="2" id="KW-1185">Reference proteome</keyword>
<sequence length="50" mass="5883">MDPLQLYLMHQHRESDLLQTAARRGLIKRLLRKRTREVSRQEPGKRASAA</sequence>
<evidence type="ECO:0000313" key="1">
    <source>
        <dbReference type="EMBL" id="SDM57754.1"/>
    </source>
</evidence>
<dbReference type="Proteomes" id="UP000183376">
    <property type="component" value="Chromosome I"/>
</dbReference>
<reference evidence="1 2" key="1">
    <citation type="submission" date="2016-10" db="EMBL/GenBank/DDBJ databases">
        <authorList>
            <person name="de Groot N.N."/>
        </authorList>
    </citation>
    <scope>NUCLEOTIDE SEQUENCE [LARGE SCALE GENOMIC DNA]</scope>
    <source>
        <strain evidence="1 2">DSM 44149</strain>
    </source>
</reference>
<gene>
    <name evidence="1" type="ORF">SAMN04489726_2338</name>
</gene>
<dbReference type="RefSeq" id="WP_156051429.1">
    <property type="nucleotide sequence ID" value="NZ_JOEF01000023.1"/>
</dbReference>
<dbReference type="AlphaFoldDB" id="A0A1G9UDF5"/>